<comment type="caution">
    <text evidence="10">The sequence shown here is derived from an EMBL/GenBank/DDBJ whole genome shotgun (WGS) entry which is preliminary data.</text>
</comment>
<accession>A0ABW0GHD0</accession>
<dbReference type="InterPro" id="IPR035906">
    <property type="entry name" value="MetI-like_sf"/>
</dbReference>
<comment type="similarity">
    <text evidence="7">Belongs to the binding-protein-dependent transport system permease family.</text>
</comment>
<evidence type="ECO:0000256" key="5">
    <source>
        <dbReference type="ARBA" id="ARBA00022989"/>
    </source>
</evidence>
<feature type="transmembrane region" description="Helical" evidence="7">
    <location>
        <begin position="99"/>
        <end position="118"/>
    </location>
</feature>
<evidence type="ECO:0000256" key="4">
    <source>
        <dbReference type="ARBA" id="ARBA00022692"/>
    </source>
</evidence>
<proteinExistence type="inferred from homology"/>
<dbReference type="RefSeq" id="WP_340266650.1">
    <property type="nucleotide sequence ID" value="NZ_JBBEOG010000001.1"/>
</dbReference>
<evidence type="ECO:0000313" key="10">
    <source>
        <dbReference type="EMBL" id="MFC5379273.1"/>
    </source>
</evidence>
<keyword evidence="11" id="KW-1185">Reference proteome</keyword>
<dbReference type="EMBL" id="JBHSLD010000001">
    <property type="protein sequence ID" value="MFC5379273.1"/>
    <property type="molecule type" value="Genomic_DNA"/>
</dbReference>
<feature type="transmembrane region" description="Helical" evidence="7">
    <location>
        <begin position="198"/>
        <end position="219"/>
    </location>
</feature>
<keyword evidence="5 7" id="KW-1133">Transmembrane helix</keyword>
<evidence type="ECO:0000256" key="6">
    <source>
        <dbReference type="ARBA" id="ARBA00023136"/>
    </source>
</evidence>
<feature type="domain" description="ABC transmembrane type-1" evidence="9">
    <location>
        <begin position="92"/>
        <end position="273"/>
    </location>
</feature>
<reference evidence="11" key="1">
    <citation type="journal article" date="2019" name="Int. J. Syst. Evol. Microbiol.">
        <title>The Global Catalogue of Microorganisms (GCM) 10K type strain sequencing project: providing services to taxonomists for standard genome sequencing and annotation.</title>
        <authorList>
            <consortium name="The Broad Institute Genomics Platform"/>
            <consortium name="The Broad Institute Genome Sequencing Center for Infectious Disease"/>
            <person name="Wu L."/>
            <person name="Ma J."/>
        </authorList>
    </citation>
    <scope>NUCLEOTIDE SEQUENCE [LARGE SCALE GENOMIC DNA]</scope>
    <source>
        <strain evidence="11">CCUG 43114</strain>
    </source>
</reference>
<name>A0ABW0GHD0_9MICO</name>
<organism evidence="10 11">
    <name type="scientific">Aquipuribacter nitratireducens</name>
    <dbReference type="NCBI Taxonomy" id="650104"/>
    <lineage>
        <taxon>Bacteria</taxon>
        <taxon>Bacillati</taxon>
        <taxon>Actinomycetota</taxon>
        <taxon>Actinomycetes</taxon>
        <taxon>Micrococcales</taxon>
        <taxon>Intrasporangiaceae</taxon>
        <taxon>Aquipuribacter</taxon>
    </lineage>
</organism>
<feature type="transmembrane region" description="Helical" evidence="7">
    <location>
        <begin position="42"/>
        <end position="64"/>
    </location>
</feature>
<dbReference type="InterPro" id="IPR000515">
    <property type="entry name" value="MetI-like"/>
</dbReference>
<sequence>MTVTSDRPSAGAAGTRPRGGRSAPPAAAPRGRGPGRDRVRRVLLALAGYVALLAVWTFVSLVLLNPFILPPPWTVAAEMWHLVSTGAAFVQFGSSIGKITAGFALGALLGAPVGLLMGRSRYWTNFFTQPVLVLGNVPGLTYAVFALVLFGIGAVGPVVAVALVSMPYVALNVAEGVRSVDPQLVQMSRVYGRSRGEVVRRVVVPTVLPFLFAALRYGFAMAWKVEALTEVFGGRSGIGFQIRAEYQEFSVTGVLAWTAFFVIFMLLVERVLLARLEQRLFAWRGTRS</sequence>
<comment type="subcellular location">
    <subcellularLocation>
        <location evidence="1 7">Cell membrane</location>
        <topology evidence="1 7">Multi-pass membrane protein</topology>
    </subcellularLocation>
</comment>
<feature type="transmembrane region" description="Helical" evidence="7">
    <location>
        <begin position="254"/>
        <end position="273"/>
    </location>
</feature>
<protein>
    <submittedName>
        <fullName evidence="10">ABC transporter permease</fullName>
    </submittedName>
</protein>
<dbReference type="PANTHER" id="PTHR30151">
    <property type="entry name" value="ALKANE SULFONATE ABC TRANSPORTER-RELATED, MEMBRANE SUBUNIT"/>
    <property type="match status" value="1"/>
</dbReference>
<evidence type="ECO:0000256" key="8">
    <source>
        <dbReference type="SAM" id="MobiDB-lite"/>
    </source>
</evidence>
<evidence type="ECO:0000313" key="11">
    <source>
        <dbReference type="Proteomes" id="UP001596122"/>
    </source>
</evidence>
<dbReference type="SUPFAM" id="SSF161098">
    <property type="entry name" value="MetI-like"/>
    <property type="match status" value="1"/>
</dbReference>
<feature type="transmembrane region" description="Helical" evidence="7">
    <location>
        <begin position="130"/>
        <end position="152"/>
    </location>
</feature>
<keyword evidence="4 7" id="KW-0812">Transmembrane</keyword>
<evidence type="ECO:0000256" key="3">
    <source>
        <dbReference type="ARBA" id="ARBA00022475"/>
    </source>
</evidence>
<dbReference type="PROSITE" id="PS50928">
    <property type="entry name" value="ABC_TM1"/>
    <property type="match status" value="1"/>
</dbReference>
<dbReference type="Pfam" id="PF00528">
    <property type="entry name" value="BPD_transp_1"/>
    <property type="match status" value="1"/>
</dbReference>
<feature type="region of interest" description="Disordered" evidence="8">
    <location>
        <begin position="1"/>
        <end position="35"/>
    </location>
</feature>
<dbReference type="Proteomes" id="UP001596122">
    <property type="component" value="Unassembled WGS sequence"/>
</dbReference>
<evidence type="ECO:0000256" key="1">
    <source>
        <dbReference type="ARBA" id="ARBA00004651"/>
    </source>
</evidence>
<dbReference type="Gene3D" id="1.10.3720.10">
    <property type="entry name" value="MetI-like"/>
    <property type="match status" value="1"/>
</dbReference>
<keyword evidence="3" id="KW-1003">Cell membrane</keyword>
<feature type="compositionally biased region" description="Low complexity" evidence="8">
    <location>
        <begin position="7"/>
        <end position="31"/>
    </location>
</feature>
<keyword evidence="2 7" id="KW-0813">Transport</keyword>
<dbReference type="PANTHER" id="PTHR30151:SF0">
    <property type="entry name" value="ABC TRANSPORTER PERMEASE PROTEIN MJ0413-RELATED"/>
    <property type="match status" value="1"/>
</dbReference>
<dbReference type="CDD" id="cd06261">
    <property type="entry name" value="TM_PBP2"/>
    <property type="match status" value="1"/>
</dbReference>
<evidence type="ECO:0000256" key="7">
    <source>
        <dbReference type="RuleBase" id="RU363032"/>
    </source>
</evidence>
<gene>
    <name evidence="10" type="ORF">ACFPJ6_00565</name>
</gene>
<evidence type="ECO:0000256" key="2">
    <source>
        <dbReference type="ARBA" id="ARBA00022448"/>
    </source>
</evidence>
<evidence type="ECO:0000259" key="9">
    <source>
        <dbReference type="PROSITE" id="PS50928"/>
    </source>
</evidence>
<keyword evidence="6 7" id="KW-0472">Membrane</keyword>
<feature type="transmembrane region" description="Helical" evidence="7">
    <location>
        <begin position="158"/>
        <end position="177"/>
    </location>
</feature>